<dbReference type="InterPro" id="IPR000620">
    <property type="entry name" value="EamA_dom"/>
</dbReference>
<dbReference type="GO" id="GO:0016020">
    <property type="term" value="C:membrane"/>
    <property type="evidence" value="ECO:0007669"/>
    <property type="project" value="InterPro"/>
</dbReference>
<dbReference type="AlphaFoldDB" id="A0A074MD75"/>
<keyword evidence="6" id="KW-1185">Reference proteome</keyword>
<accession>A0A074MD75</accession>
<dbReference type="RefSeq" id="WP_038086230.1">
    <property type="nucleotide sequence ID" value="NZ_JMIR01000008.1"/>
</dbReference>
<gene>
    <name evidence="5" type="ORF">EL26_07825</name>
</gene>
<organism evidence="5 6">
    <name type="scientific">Tumebacillus flagellatus</name>
    <dbReference type="NCBI Taxonomy" id="1157490"/>
    <lineage>
        <taxon>Bacteria</taxon>
        <taxon>Bacillati</taxon>
        <taxon>Bacillota</taxon>
        <taxon>Bacilli</taxon>
        <taxon>Bacillales</taxon>
        <taxon>Alicyclobacillaceae</taxon>
        <taxon>Tumebacillus</taxon>
    </lineage>
</organism>
<dbReference type="InterPro" id="IPR037185">
    <property type="entry name" value="EmrE-like"/>
</dbReference>
<dbReference type="Proteomes" id="UP000027931">
    <property type="component" value="Unassembled WGS sequence"/>
</dbReference>
<proteinExistence type="inferred from homology"/>
<dbReference type="PANTHER" id="PTHR22911:SF137">
    <property type="entry name" value="SOLUTE CARRIER FAMILY 35 MEMBER G2-RELATED"/>
    <property type="match status" value="1"/>
</dbReference>
<feature type="transmembrane region" description="Helical" evidence="3">
    <location>
        <begin position="98"/>
        <end position="114"/>
    </location>
</feature>
<dbReference type="PANTHER" id="PTHR22911">
    <property type="entry name" value="ACYL-MALONYL CONDENSING ENZYME-RELATED"/>
    <property type="match status" value="1"/>
</dbReference>
<evidence type="ECO:0000256" key="3">
    <source>
        <dbReference type="SAM" id="Phobius"/>
    </source>
</evidence>
<feature type="transmembrane region" description="Helical" evidence="3">
    <location>
        <begin position="35"/>
        <end position="56"/>
    </location>
</feature>
<evidence type="ECO:0000313" key="5">
    <source>
        <dbReference type="EMBL" id="KEO83817.1"/>
    </source>
</evidence>
<comment type="similarity">
    <text evidence="2">Belongs to the EamA transporter family.</text>
</comment>
<keyword evidence="3" id="KW-1133">Transmembrane helix</keyword>
<comment type="subcellular location">
    <subcellularLocation>
        <location evidence="1">Endomembrane system</location>
        <topology evidence="1">Multi-pass membrane protein</topology>
    </subcellularLocation>
</comment>
<name>A0A074MD75_9BACL</name>
<evidence type="ECO:0000256" key="1">
    <source>
        <dbReference type="ARBA" id="ARBA00004127"/>
    </source>
</evidence>
<dbReference type="Pfam" id="PF00892">
    <property type="entry name" value="EamA"/>
    <property type="match status" value="1"/>
</dbReference>
<sequence length="139" mass="14363">MSWLIMALLSAVFASLVAILGKIGMSGVDSNLATAIRAVVMAVASVVFVAFTGSLGKIGTVGWKPLSFIFFSGLAGAASWMFYFGALRLAPASKVAPIDRLSVVFTLILAALFLKEKVNLGIVAGCILIVAGSILIARA</sequence>
<dbReference type="STRING" id="1157490.EL26_07825"/>
<feature type="transmembrane region" description="Helical" evidence="3">
    <location>
        <begin position="120"/>
        <end position="137"/>
    </location>
</feature>
<keyword evidence="3" id="KW-0812">Transmembrane</keyword>
<evidence type="ECO:0000259" key="4">
    <source>
        <dbReference type="Pfam" id="PF00892"/>
    </source>
</evidence>
<dbReference type="SUPFAM" id="SSF103481">
    <property type="entry name" value="Multidrug resistance efflux transporter EmrE"/>
    <property type="match status" value="1"/>
</dbReference>
<dbReference type="OrthoDB" id="9806718at2"/>
<feature type="transmembrane region" description="Helical" evidence="3">
    <location>
        <begin position="6"/>
        <end position="23"/>
    </location>
</feature>
<dbReference type="Gene3D" id="1.10.3730.20">
    <property type="match status" value="1"/>
</dbReference>
<reference evidence="5 6" key="1">
    <citation type="journal article" date="2013" name="Int. J. Syst. Evol. Microbiol.">
        <title>Tumebacillus flagellatus sp. nov., an alpha-amylase/pullulanase-producing bacterium isolated from cassava wastewater.</title>
        <authorList>
            <person name="Wang Q."/>
            <person name="Xie N."/>
            <person name="Qin Y."/>
            <person name="Shen N."/>
            <person name="Zhu J."/>
            <person name="Mi H."/>
            <person name="Huang R."/>
        </authorList>
    </citation>
    <scope>NUCLEOTIDE SEQUENCE [LARGE SCALE GENOMIC DNA]</scope>
    <source>
        <strain evidence="5 6">GST4</strain>
    </source>
</reference>
<dbReference type="eggNOG" id="COG2510">
    <property type="taxonomic scope" value="Bacteria"/>
</dbReference>
<keyword evidence="3" id="KW-0472">Membrane</keyword>
<evidence type="ECO:0000313" key="6">
    <source>
        <dbReference type="Proteomes" id="UP000027931"/>
    </source>
</evidence>
<protein>
    <submittedName>
        <fullName evidence="5">Membrane protein</fullName>
    </submittedName>
</protein>
<feature type="transmembrane region" description="Helical" evidence="3">
    <location>
        <begin position="68"/>
        <end position="86"/>
    </location>
</feature>
<comment type="caution">
    <text evidence="5">The sequence shown here is derived from an EMBL/GenBank/DDBJ whole genome shotgun (WGS) entry which is preliminary data.</text>
</comment>
<dbReference type="EMBL" id="JMIR01000008">
    <property type="protein sequence ID" value="KEO83817.1"/>
    <property type="molecule type" value="Genomic_DNA"/>
</dbReference>
<feature type="domain" description="EamA" evidence="4">
    <location>
        <begin position="2"/>
        <end position="137"/>
    </location>
</feature>
<evidence type="ECO:0000256" key="2">
    <source>
        <dbReference type="ARBA" id="ARBA00007362"/>
    </source>
</evidence>